<evidence type="ECO:0000259" key="1">
    <source>
        <dbReference type="Pfam" id="PF02627"/>
    </source>
</evidence>
<comment type="caution">
    <text evidence="2">The sequence shown here is derived from an EMBL/GenBank/DDBJ whole genome shotgun (WGS) entry which is preliminary data.</text>
</comment>
<dbReference type="Proteomes" id="UP000532247">
    <property type="component" value="Unassembled WGS sequence"/>
</dbReference>
<proteinExistence type="predicted"/>
<dbReference type="EMBL" id="VTYF01000003">
    <property type="protein sequence ID" value="NOI08843.1"/>
    <property type="molecule type" value="Genomic_DNA"/>
</dbReference>
<gene>
    <name evidence="4" type="ORF">AL553_016755</name>
    <name evidence="3" type="ORF">F0254_08175</name>
    <name evidence="2" type="ORF">GHY86_08595</name>
</gene>
<dbReference type="InterPro" id="IPR029032">
    <property type="entry name" value="AhpD-like"/>
</dbReference>
<evidence type="ECO:0000313" key="6">
    <source>
        <dbReference type="Proteomes" id="UP000532247"/>
    </source>
</evidence>
<reference evidence="4 5" key="1">
    <citation type="submission" date="2017-12" db="EMBL/GenBank/DDBJ databases">
        <title>FDA dAtabase for Regulatory Grade micrObial Sequences (FDA-ARGOS): Supporting development and validation of Infectious Disease Dx tests.</title>
        <authorList>
            <person name="Hoffmann M."/>
            <person name="Allard M."/>
            <person name="Evans P."/>
            <person name="Brown E."/>
            <person name="Tallon L.J."/>
            <person name="Sadzewicz L."/>
            <person name="Sengamalay N."/>
            <person name="Ott S."/>
            <person name="Godinez A."/>
            <person name="Nagaraj S."/>
            <person name="Vavikolanu K."/>
            <person name="Aluvathingal J."/>
            <person name="Nadendla S."/>
            <person name="Hobson J."/>
            <person name="Sichtig H."/>
        </authorList>
    </citation>
    <scope>NUCLEOTIDE SEQUENCE [LARGE SCALE GENOMIC DNA]</scope>
    <source>
        <strain evidence="5">ATCC 17749</strain>
        <strain evidence="4">FDAARGOS_97</strain>
    </source>
</reference>
<dbReference type="RefSeq" id="WP_005376442.1">
    <property type="nucleotide sequence ID" value="NZ_AP023186.1"/>
</dbReference>
<accession>A0A0P7E8L9</accession>
<dbReference type="InterPro" id="IPR003779">
    <property type="entry name" value="CMD-like"/>
</dbReference>
<evidence type="ECO:0000313" key="4">
    <source>
        <dbReference type="EMBL" id="PNP19329.1"/>
    </source>
</evidence>
<dbReference type="eggNOG" id="COG2128">
    <property type="taxonomic scope" value="Bacteria"/>
</dbReference>
<dbReference type="Proteomes" id="UP000714625">
    <property type="component" value="Unassembled WGS sequence"/>
</dbReference>
<dbReference type="InterPro" id="IPR004675">
    <property type="entry name" value="AhpD_core"/>
</dbReference>
<dbReference type="AlphaFoldDB" id="A0A0P7E8L9"/>
<keyword evidence="5" id="KW-1185">Reference proteome</keyword>
<dbReference type="EMBL" id="LOSN02000002">
    <property type="protein sequence ID" value="PNP19329.1"/>
    <property type="molecule type" value="Genomic_DNA"/>
</dbReference>
<organism evidence="2 7">
    <name type="scientific">Vibrio alginolyticus</name>
    <dbReference type="NCBI Taxonomy" id="663"/>
    <lineage>
        <taxon>Bacteria</taxon>
        <taxon>Pseudomonadati</taxon>
        <taxon>Pseudomonadota</taxon>
        <taxon>Gammaproteobacteria</taxon>
        <taxon>Vibrionales</taxon>
        <taxon>Vibrionaceae</taxon>
        <taxon>Vibrio</taxon>
    </lineage>
</organism>
<evidence type="ECO:0000313" key="7">
    <source>
        <dbReference type="Proteomes" id="UP000714625"/>
    </source>
</evidence>
<feature type="domain" description="Carboxymuconolactone decarboxylase-like" evidence="1">
    <location>
        <begin position="41"/>
        <end position="98"/>
    </location>
</feature>
<dbReference type="GO" id="GO:0051920">
    <property type="term" value="F:peroxiredoxin activity"/>
    <property type="evidence" value="ECO:0007669"/>
    <property type="project" value="InterPro"/>
</dbReference>
<name>A0A0P7E8L9_VIBAL</name>
<dbReference type="NCBIfam" id="TIGR00778">
    <property type="entry name" value="ahpD_dom"/>
    <property type="match status" value="1"/>
</dbReference>
<dbReference type="OrthoDB" id="9801997at2"/>
<sequence>MKKRLNYIEVAPKAIEILYAQEAYFHEQFSQSETMNMIIWELVKLRISQINQCAFCIDMHSKDALKLGEKPERIWGLSAWKDMPFYSDAEHVALGWAELLTAGLPVDDDTYQLTLNTFGEEAMVNLTIAINAINSWNRIVKAFKPKVGVYKPR</sequence>
<dbReference type="Gene3D" id="1.20.1290.10">
    <property type="entry name" value="AhpD-like"/>
    <property type="match status" value="1"/>
</dbReference>
<evidence type="ECO:0000313" key="2">
    <source>
        <dbReference type="EMBL" id="EGQ9135219.1"/>
    </source>
</evidence>
<dbReference type="PANTHER" id="PTHR34846:SF10">
    <property type="entry name" value="CYTOPLASMIC PROTEIN"/>
    <property type="match status" value="1"/>
</dbReference>
<evidence type="ECO:0000313" key="5">
    <source>
        <dbReference type="Proteomes" id="UP000054316"/>
    </source>
</evidence>
<dbReference type="Pfam" id="PF02627">
    <property type="entry name" value="CMD"/>
    <property type="match status" value="1"/>
</dbReference>
<dbReference type="SUPFAM" id="SSF69118">
    <property type="entry name" value="AhpD-like"/>
    <property type="match status" value="1"/>
</dbReference>
<dbReference type="STRING" id="663.BAU10_19155"/>
<dbReference type="Proteomes" id="UP000054316">
    <property type="component" value="Unassembled WGS sequence"/>
</dbReference>
<reference evidence="3 6" key="2">
    <citation type="submission" date="2019-09" db="EMBL/GenBank/DDBJ databases">
        <title>Draft genome sequencing and comparative genomics of hatchery-associated Vibrios.</title>
        <authorList>
            <person name="Kehlet-Delgado H."/>
            <person name="Mueller R.S."/>
        </authorList>
    </citation>
    <scope>NUCLEOTIDE SEQUENCE [LARGE SCALE GENOMIC DNA]</scope>
    <source>
        <strain evidence="3 6">081416A</strain>
    </source>
</reference>
<dbReference type="PANTHER" id="PTHR34846">
    <property type="entry name" value="4-CARBOXYMUCONOLACTONE DECARBOXYLASE FAMILY PROTEIN (AFU_ORTHOLOGUE AFUA_6G11590)"/>
    <property type="match status" value="1"/>
</dbReference>
<evidence type="ECO:0000313" key="3">
    <source>
        <dbReference type="EMBL" id="NOI08843.1"/>
    </source>
</evidence>
<reference evidence="2" key="3">
    <citation type="submission" date="2019-11" db="EMBL/GenBank/DDBJ databases">
        <authorList>
            <consortium name="PulseNet: The National Subtyping Network for Foodborne Disease Surveillance"/>
            <person name="Tarr C.L."/>
            <person name="Trees E."/>
            <person name="Katz L.S."/>
            <person name="Carleton-Romer H.A."/>
            <person name="Stroika S."/>
            <person name="Kucerova Z."/>
            <person name="Roache K.F."/>
            <person name="Sabol A.L."/>
            <person name="Besser J."/>
            <person name="Gerner-Smidt P."/>
        </authorList>
    </citation>
    <scope>NUCLEOTIDE SEQUENCE</scope>
    <source>
        <strain evidence="2">PNUSAV001129</strain>
    </source>
</reference>
<dbReference type="EMBL" id="AAXMUW010000013">
    <property type="protein sequence ID" value="EGQ9135219.1"/>
    <property type="molecule type" value="Genomic_DNA"/>
</dbReference>
<protein>
    <submittedName>
        <fullName evidence="2">Carboxymuconolactone decarboxylase family protein</fullName>
    </submittedName>
</protein>